<evidence type="ECO:0000256" key="14">
    <source>
        <dbReference type="ARBA" id="ARBA00023136"/>
    </source>
</evidence>
<keyword evidence="5 16" id="KW-0679">Respiratory chain</keyword>
<dbReference type="FunFam" id="2.60.40.420:FF:000001">
    <property type="entry name" value="Cytochrome c oxidase subunit 2"/>
    <property type="match status" value="1"/>
</dbReference>
<dbReference type="PANTHER" id="PTHR22888">
    <property type="entry name" value="CYTOCHROME C OXIDASE, SUBUNIT II"/>
    <property type="match status" value="1"/>
</dbReference>
<dbReference type="RefSeq" id="YP_009521277.1">
    <property type="nucleotide sequence ID" value="NC_039571.1"/>
</dbReference>
<evidence type="ECO:0000256" key="11">
    <source>
        <dbReference type="ARBA" id="ARBA00022982"/>
    </source>
</evidence>
<dbReference type="GO" id="GO:0005743">
    <property type="term" value="C:mitochondrial inner membrane"/>
    <property type="evidence" value="ECO:0007669"/>
    <property type="project" value="UniProtKB-SubCell"/>
</dbReference>
<organism evidence="20">
    <name type="scientific">Perumytilus purpuratus</name>
    <name type="common">Mussel</name>
    <name type="synonym">Brachidontes purpuratus</name>
    <dbReference type="NCBI Taxonomy" id="390823"/>
    <lineage>
        <taxon>Eukaryota</taxon>
        <taxon>Metazoa</taxon>
        <taxon>Spiralia</taxon>
        <taxon>Lophotrochozoa</taxon>
        <taxon>Mollusca</taxon>
        <taxon>Bivalvia</taxon>
        <taxon>Autobranchia</taxon>
        <taxon>Pteriomorphia</taxon>
        <taxon>Mytilida</taxon>
        <taxon>Mytiloidea</taxon>
        <taxon>Mytilidae</taxon>
        <taxon>Brachidontinae</taxon>
        <taxon>Perumytilus</taxon>
    </lineage>
</organism>
<evidence type="ECO:0000256" key="6">
    <source>
        <dbReference type="ARBA" id="ARBA00022692"/>
    </source>
</evidence>
<name>A0A346KKZ5_PERPP</name>
<dbReference type="PROSITE" id="PS50857">
    <property type="entry name" value="COX2_CUA"/>
    <property type="match status" value="1"/>
</dbReference>
<evidence type="ECO:0000256" key="8">
    <source>
        <dbReference type="ARBA" id="ARBA00022792"/>
    </source>
</evidence>
<evidence type="ECO:0000256" key="9">
    <source>
        <dbReference type="ARBA" id="ARBA00022842"/>
    </source>
</evidence>
<dbReference type="InterPro" id="IPR002429">
    <property type="entry name" value="CcO_II-like_C"/>
</dbReference>
<dbReference type="InterPro" id="IPR011759">
    <property type="entry name" value="Cyt_c_oxidase_su2_TM_dom"/>
</dbReference>
<protein>
    <recommendedName>
        <fullName evidence="3 16">Cytochrome c oxidase subunit 2</fullName>
    </recommendedName>
</protein>
<keyword evidence="10" id="KW-1278">Translocase</keyword>
<evidence type="ECO:0000256" key="12">
    <source>
        <dbReference type="ARBA" id="ARBA00022989"/>
    </source>
</evidence>
<evidence type="ECO:0000259" key="19">
    <source>
        <dbReference type="PROSITE" id="PS50999"/>
    </source>
</evidence>
<evidence type="ECO:0000256" key="1">
    <source>
        <dbReference type="ARBA" id="ARBA00004448"/>
    </source>
</evidence>
<keyword evidence="11 16" id="KW-0249">Electron transport</keyword>
<evidence type="ECO:0000256" key="3">
    <source>
        <dbReference type="ARBA" id="ARBA00015946"/>
    </source>
</evidence>
<dbReference type="Gene3D" id="1.10.287.90">
    <property type="match status" value="1"/>
</dbReference>
<geneLocation type="mitochondrion" evidence="20"/>
<dbReference type="CTD" id="4513"/>
<dbReference type="InterPro" id="IPR001505">
    <property type="entry name" value="Copper_CuA"/>
</dbReference>
<dbReference type="Pfam" id="PF02790">
    <property type="entry name" value="COX2_TM"/>
    <property type="match status" value="1"/>
</dbReference>
<evidence type="ECO:0000256" key="16">
    <source>
        <dbReference type="RuleBase" id="RU000457"/>
    </source>
</evidence>
<dbReference type="GO" id="GO:0005507">
    <property type="term" value="F:copper ion binding"/>
    <property type="evidence" value="ECO:0007669"/>
    <property type="project" value="InterPro"/>
</dbReference>
<keyword evidence="8 16" id="KW-0999">Mitochondrion inner membrane</keyword>
<gene>
    <name evidence="20" type="primary">COX2</name>
</gene>
<evidence type="ECO:0000256" key="2">
    <source>
        <dbReference type="ARBA" id="ARBA00007866"/>
    </source>
</evidence>
<dbReference type="CDD" id="cd13912">
    <property type="entry name" value="CcO_II_C"/>
    <property type="match status" value="1"/>
</dbReference>
<feature type="domain" description="Cytochrome oxidase subunit II copper A binding" evidence="18">
    <location>
        <begin position="93"/>
        <end position="225"/>
    </location>
</feature>
<dbReference type="InterPro" id="IPR008972">
    <property type="entry name" value="Cupredoxin"/>
</dbReference>
<comment type="function">
    <text evidence="16">Component of the cytochrome c oxidase, the last enzyme in the mitochondrial electron transport chain which drives oxidative phosphorylation. The respiratory chain contains 3 multisubunit complexes succinate dehydrogenase (complex II, CII), ubiquinol-cytochrome c oxidoreductase (cytochrome b-c1 complex, complex III, CIII) and cytochrome c oxidase (complex IV, CIV), that cooperate to transfer electrons derived from NADH and succinate to molecular oxygen, creating an electrochemical gradient over the inner membrane that drives transmembrane transport and the ATP synthase. Cytochrome c oxidase is the component of the respiratory chain that catalyzes the reduction of oxygen to water. Electrons originating from reduced cytochrome c in the intermembrane space (IMS) are transferred via the dinuclear copper A center (CU(A)) of subunit 2 and heme A of subunit 1 to the active site in subunit 1, a binuclear center (BNC) formed by heme A3 and copper B (CU(B)). The BNC reduces molecular oxygen to 2 water molecules using 4 electrons from cytochrome c in the IMS and 4 protons from the mitochondrial matrix.</text>
</comment>
<dbReference type="GeneID" id="38282596"/>
<evidence type="ECO:0000313" key="20">
    <source>
        <dbReference type="EMBL" id="AXP84513.1"/>
    </source>
</evidence>
<dbReference type="InterPro" id="IPR034210">
    <property type="entry name" value="CcO_II_C"/>
</dbReference>
<dbReference type="PRINTS" id="PR01166">
    <property type="entry name" value="CYCOXIDASEII"/>
</dbReference>
<dbReference type="Gene3D" id="2.60.40.420">
    <property type="entry name" value="Cupredoxins - blue copper proteins"/>
    <property type="match status" value="1"/>
</dbReference>
<dbReference type="PANTHER" id="PTHR22888:SF9">
    <property type="entry name" value="CYTOCHROME C OXIDASE SUBUNIT 2"/>
    <property type="match status" value="1"/>
</dbReference>
<evidence type="ECO:0000256" key="13">
    <source>
        <dbReference type="ARBA" id="ARBA00023008"/>
    </source>
</evidence>
<keyword evidence="12 17" id="KW-1133">Transmembrane helix</keyword>
<dbReference type="EMBL" id="MH330330">
    <property type="protein sequence ID" value="AXP84513.1"/>
    <property type="molecule type" value="Genomic_DNA"/>
</dbReference>
<keyword evidence="13 16" id="KW-0186">Copper</keyword>
<dbReference type="AlphaFoldDB" id="A0A346KKZ5"/>
<comment type="similarity">
    <text evidence="2 16">Belongs to the cytochrome c oxidase subunit 2 family.</text>
</comment>
<feature type="transmembrane region" description="Helical" evidence="17">
    <location>
        <begin position="64"/>
        <end position="81"/>
    </location>
</feature>
<comment type="catalytic activity">
    <reaction evidence="15">
        <text>4 Fe(II)-[cytochrome c] + O2 + 8 H(+)(in) = 4 Fe(III)-[cytochrome c] + 2 H2O + 4 H(+)(out)</text>
        <dbReference type="Rhea" id="RHEA:11436"/>
        <dbReference type="Rhea" id="RHEA-COMP:10350"/>
        <dbReference type="Rhea" id="RHEA-COMP:14399"/>
        <dbReference type="ChEBI" id="CHEBI:15377"/>
        <dbReference type="ChEBI" id="CHEBI:15378"/>
        <dbReference type="ChEBI" id="CHEBI:15379"/>
        <dbReference type="ChEBI" id="CHEBI:29033"/>
        <dbReference type="ChEBI" id="CHEBI:29034"/>
        <dbReference type="EC" id="7.1.1.9"/>
    </reaction>
    <physiologicalReaction direction="left-to-right" evidence="15">
        <dbReference type="Rhea" id="RHEA:11437"/>
    </physiologicalReaction>
</comment>
<feature type="domain" description="Cytochrome oxidase subunit II transmembrane region profile" evidence="19">
    <location>
        <begin position="1"/>
        <end position="92"/>
    </location>
</feature>
<keyword evidence="6 16" id="KW-0812">Transmembrane</keyword>
<evidence type="ECO:0000256" key="4">
    <source>
        <dbReference type="ARBA" id="ARBA00022448"/>
    </source>
</evidence>
<reference evidence="20" key="1">
    <citation type="journal article" date="2018" name="PeerJ">
        <title>Mitogenomics of Perumytilus purpuratus (Bivalvia: Mytilidae) and its implications for doubly uniparental inheritance of mitochondria.</title>
        <authorList>
            <person name="Smietanka B."/>
            <person name="Lubosny M."/>
            <person name="Przylucka A."/>
            <person name="Gerard K."/>
            <person name="Burzynski A."/>
        </authorList>
    </citation>
    <scope>NUCLEOTIDE SEQUENCE</scope>
    <source>
        <strain evidence="20">M-north</strain>
    </source>
</reference>
<evidence type="ECO:0000256" key="17">
    <source>
        <dbReference type="SAM" id="Phobius"/>
    </source>
</evidence>
<proteinExistence type="inferred from homology"/>
<dbReference type="SUPFAM" id="SSF81464">
    <property type="entry name" value="Cytochrome c oxidase subunit II-like, transmembrane region"/>
    <property type="match status" value="1"/>
</dbReference>
<feature type="transmembrane region" description="Helical" evidence="17">
    <location>
        <begin position="24"/>
        <end position="44"/>
    </location>
</feature>
<keyword evidence="7 16" id="KW-0479">Metal-binding</keyword>
<comment type="cofactor">
    <cofactor evidence="16">
        <name>Cu cation</name>
        <dbReference type="ChEBI" id="CHEBI:23378"/>
    </cofactor>
    <text evidence="16">Binds a copper A center.</text>
</comment>
<evidence type="ECO:0000259" key="18">
    <source>
        <dbReference type="PROSITE" id="PS50857"/>
    </source>
</evidence>
<sequence>MAMYGSKVFPDWVSSSIGNNLNSFYHLMMMVAVYVVCLVSYFIFRINTASCSYRRFKHHELLEWIWTVVPILILAVLWVPSVRNLYMMNHIGNPYWSFKALGHQWYWTYEYTDSASKSIEIESYMVSSEDSGYRLLDVDNRMVAPCGVPIRVLVSSEDVLHSFALPSCSVKVDAIPGRMNQACLFSDKAGIAYGQCSELCGVNHSFMPIVLEFIPTKNFESWWTPYRRYILNRIWYR</sequence>
<keyword evidence="4 16" id="KW-0813">Transport</keyword>
<comment type="subcellular location">
    <subcellularLocation>
        <location evidence="1 16">Mitochondrion inner membrane</location>
        <topology evidence="1 16">Multi-pass membrane protein</topology>
    </subcellularLocation>
</comment>
<dbReference type="PROSITE" id="PS50999">
    <property type="entry name" value="COX2_TM"/>
    <property type="match status" value="1"/>
</dbReference>
<keyword evidence="9" id="KW-0460">Magnesium</keyword>
<dbReference type="GO" id="GO:0042773">
    <property type="term" value="P:ATP synthesis coupled electron transport"/>
    <property type="evidence" value="ECO:0007669"/>
    <property type="project" value="TreeGrafter"/>
</dbReference>
<dbReference type="GO" id="GO:0004129">
    <property type="term" value="F:cytochrome-c oxidase activity"/>
    <property type="evidence" value="ECO:0007669"/>
    <property type="project" value="UniProtKB-EC"/>
</dbReference>
<keyword evidence="16 20" id="KW-0496">Mitochondrion</keyword>
<dbReference type="PROSITE" id="PS00078">
    <property type="entry name" value="COX2"/>
    <property type="match status" value="1"/>
</dbReference>
<dbReference type="InterPro" id="IPR045187">
    <property type="entry name" value="CcO_II"/>
</dbReference>
<keyword evidence="14 16" id="KW-0472">Membrane</keyword>
<evidence type="ECO:0000256" key="15">
    <source>
        <dbReference type="ARBA" id="ARBA00049512"/>
    </source>
</evidence>
<evidence type="ECO:0000256" key="7">
    <source>
        <dbReference type="ARBA" id="ARBA00022723"/>
    </source>
</evidence>
<accession>A0A346KKZ5</accession>
<evidence type="ECO:0000256" key="5">
    <source>
        <dbReference type="ARBA" id="ARBA00022660"/>
    </source>
</evidence>
<dbReference type="SUPFAM" id="SSF49503">
    <property type="entry name" value="Cupredoxins"/>
    <property type="match status" value="1"/>
</dbReference>
<evidence type="ECO:0000256" key="10">
    <source>
        <dbReference type="ARBA" id="ARBA00022967"/>
    </source>
</evidence>
<dbReference type="InterPro" id="IPR036257">
    <property type="entry name" value="Cyt_c_oxidase_su2_TM_sf"/>
</dbReference>
<dbReference type="Pfam" id="PF00116">
    <property type="entry name" value="COX2"/>
    <property type="match status" value="1"/>
</dbReference>